<gene>
    <name evidence="1" type="ORF">NCS57_00284500</name>
</gene>
<evidence type="ECO:0000313" key="1">
    <source>
        <dbReference type="EMBL" id="KAI8680048.1"/>
    </source>
</evidence>
<sequence length="258" mass="29617">MEAKTKAQDGSLPSTSEKSTLVRYLEKMDFQPAESRARKTAVTKAHHLKGDEIFLFSDLTRDFFKAVFNKWDSGCVVAPLKKKPKIEKEDKGIIVGEWSKDLEESRASKLKRKKEGKDESEIKYLPGMTQKKAEIRCIHLYDQAEIMRIDTYNKNVLATLARISIVEFSENGNSEDMPVPVVNLDHLIHDRLAQRKYVKQHLIQDTVEHLERFTGVFGDNWEEILFPRILGDNWKEKLFARVFEGSSKELPCASPSSS</sequence>
<protein>
    <submittedName>
        <fullName evidence="1">Uncharacterized protein</fullName>
    </submittedName>
</protein>
<keyword evidence="2" id="KW-1185">Reference proteome</keyword>
<evidence type="ECO:0000313" key="2">
    <source>
        <dbReference type="Proteomes" id="UP001065298"/>
    </source>
</evidence>
<reference evidence="1" key="1">
    <citation type="submission" date="2022-06" db="EMBL/GenBank/DDBJ databases">
        <title>Fusarium solani species complex genomes reveal bases of compartmentalisation and animal pathogenesis.</title>
        <authorList>
            <person name="Tsai I.J."/>
        </authorList>
    </citation>
    <scope>NUCLEOTIDE SEQUENCE</scope>
    <source>
        <strain evidence="1">Fu6.1</strain>
    </source>
</reference>
<proteinExistence type="predicted"/>
<dbReference type="EMBL" id="CM046504">
    <property type="protein sequence ID" value="KAI8680048.1"/>
    <property type="molecule type" value="Genomic_DNA"/>
</dbReference>
<comment type="caution">
    <text evidence="1">The sequence shown here is derived from an EMBL/GenBank/DDBJ whole genome shotgun (WGS) entry which is preliminary data.</text>
</comment>
<dbReference type="Proteomes" id="UP001065298">
    <property type="component" value="Chromosome 2"/>
</dbReference>
<organism evidence="1 2">
    <name type="scientific">Fusarium keratoplasticum</name>
    <dbReference type="NCBI Taxonomy" id="1328300"/>
    <lineage>
        <taxon>Eukaryota</taxon>
        <taxon>Fungi</taxon>
        <taxon>Dikarya</taxon>
        <taxon>Ascomycota</taxon>
        <taxon>Pezizomycotina</taxon>
        <taxon>Sordariomycetes</taxon>
        <taxon>Hypocreomycetidae</taxon>
        <taxon>Hypocreales</taxon>
        <taxon>Nectriaceae</taxon>
        <taxon>Fusarium</taxon>
        <taxon>Fusarium solani species complex</taxon>
    </lineage>
</organism>
<name>A0ACC0RBG1_9HYPO</name>
<accession>A0ACC0RBG1</accession>